<organism evidence="1 2">
    <name type="scientific">Paenibacillus tritici</name>
    <dbReference type="NCBI Taxonomy" id="1873425"/>
    <lineage>
        <taxon>Bacteria</taxon>
        <taxon>Bacillati</taxon>
        <taxon>Bacillota</taxon>
        <taxon>Bacilli</taxon>
        <taxon>Bacillales</taxon>
        <taxon>Paenibacillaceae</taxon>
        <taxon>Paenibacillus</taxon>
    </lineage>
</organism>
<dbReference type="Proteomes" id="UP000711047">
    <property type="component" value="Unassembled WGS sequence"/>
</dbReference>
<dbReference type="SUPFAM" id="SSF49785">
    <property type="entry name" value="Galactose-binding domain-like"/>
    <property type="match status" value="1"/>
</dbReference>
<evidence type="ECO:0008006" key="3">
    <source>
        <dbReference type="Google" id="ProtNLM"/>
    </source>
</evidence>
<evidence type="ECO:0000313" key="2">
    <source>
        <dbReference type="Proteomes" id="UP000711047"/>
    </source>
</evidence>
<sequence length="476" mass="55894">MSIVTLPVAKPMITCYPYFSNLLSVIQNHACTYPWVLDQFLSLEMPADPLDMRLSFHTSLFWKSCPFVHYERLDRQWVTRKWNSAAEFVMECLNNGKYVYMLVNHSHIGFSNHSGRHDLFIYGYHLEEKKLYVADNFKDGRYSLEELEFAAFELAFEQLSPQDDWLNGIELIAYRERLHWFDPRVIKRKLIQYRDSYNFCEAQRIASEYYKINGSFGLAVYDKLLYHLDLLQQGKSTFDVRPFHVIYEHKQVLEALTKYMGKQGHLPFLPELTEQCARLTAIALSVRNLYLKSVVTASILRLPDLKDKIAELRAMETVVLNKLIEQIRTEEWIEPGNLAEHSSINASSISLYLQYSPAQLSNPDIEYPYYSPSAPEFPLDLSFAWEQPQSVRRILIKTRFGQSIGVTDYEIYGLQAGEWLLLAERHCTNYQYNNYVVETIQIHLDAPFRTTQIRFKILKANTAWNRFEINWIGIYE</sequence>
<name>A0ABX2DST3_9BACL</name>
<dbReference type="EMBL" id="JABMKX010000011">
    <property type="protein sequence ID" value="NQX47741.1"/>
    <property type="molecule type" value="Genomic_DNA"/>
</dbReference>
<protein>
    <recommendedName>
        <fullName evidence="3">F5/8 type C domain-containing protein</fullName>
    </recommendedName>
</protein>
<dbReference type="InterPro" id="IPR008979">
    <property type="entry name" value="Galactose-bd-like_sf"/>
</dbReference>
<proteinExistence type="predicted"/>
<gene>
    <name evidence="1" type="ORF">HQN87_20670</name>
</gene>
<dbReference type="RefSeq" id="WP_173137188.1">
    <property type="nucleotide sequence ID" value="NZ_JABMKX010000011.1"/>
</dbReference>
<evidence type="ECO:0000313" key="1">
    <source>
        <dbReference type="EMBL" id="NQX47741.1"/>
    </source>
</evidence>
<dbReference type="Gene3D" id="2.60.120.260">
    <property type="entry name" value="Galactose-binding domain-like"/>
    <property type="match status" value="1"/>
</dbReference>
<reference evidence="1 2" key="1">
    <citation type="submission" date="2020-05" db="EMBL/GenBank/DDBJ databases">
        <title>Paenibacillus glebae, sp. nov., Paenibacillus humi sp. nov., Paenibacillus pedi sp. nov., Paenibacillus terrestris sp. nov. and Paenibacillus terricola sp. nov., isolated from a forest top soil sample.</title>
        <authorList>
            <person name="Qi S."/>
            <person name="Carlier A."/>
            <person name="Cnockaert M."/>
            <person name="Vandamme P."/>
        </authorList>
    </citation>
    <scope>NUCLEOTIDE SEQUENCE [LARGE SCALE GENOMIC DNA]</scope>
    <source>
        <strain evidence="1 2">LMG 29502</strain>
    </source>
</reference>
<keyword evidence="2" id="KW-1185">Reference proteome</keyword>
<accession>A0ABX2DST3</accession>
<comment type="caution">
    <text evidence="1">The sequence shown here is derived from an EMBL/GenBank/DDBJ whole genome shotgun (WGS) entry which is preliminary data.</text>
</comment>